<sequence>MDEGKKSESSGEDVEQVGPYQLHEQVAQDELSQGELYRATHETSGAKALVLVPSTGGDAAPLKNWRVRCTSSASPGYVALEVEDSRWAAAPDRYSAEALVCLFEEVHDGVGRMARALSKDKEPHLRWRLGLVLAGAAAACALAFALLRQAPMSPPSDPEPWVSALPAPMRQEVPTDTELSPTGSSLSATAEDGGPPVLARPFPRKPYKGQRLPPCKPRVEVEIMGACWVPHKLTAPCPEDLYEYNGECFTASMASPPLPRSLGQ</sequence>
<keyword evidence="2" id="KW-0812">Transmembrane</keyword>
<evidence type="ECO:0000256" key="2">
    <source>
        <dbReference type="SAM" id="Phobius"/>
    </source>
</evidence>
<dbReference type="Proteomes" id="UP001207654">
    <property type="component" value="Unassembled WGS sequence"/>
</dbReference>
<feature type="compositionally biased region" description="Polar residues" evidence="1">
    <location>
        <begin position="177"/>
        <end position="188"/>
    </location>
</feature>
<dbReference type="EMBL" id="JAPNKA010000001">
    <property type="protein sequence ID" value="MCY1074114.1"/>
    <property type="molecule type" value="Genomic_DNA"/>
</dbReference>
<evidence type="ECO:0000313" key="3">
    <source>
        <dbReference type="EMBL" id="MCY1074114.1"/>
    </source>
</evidence>
<accession>A0ABT3ZXJ0</accession>
<keyword evidence="4" id="KW-1185">Reference proteome</keyword>
<protein>
    <submittedName>
        <fullName evidence="3">Uncharacterized protein</fullName>
    </submittedName>
</protein>
<keyword evidence="2" id="KW-0472">Membrane</keyword>
<evidence type="ECO:0000313" key="4">
    <source>
        <dbReference type="Proteomes" id="UP001207654"/>
    </source>
</evidence>
<proteinExistence type="predicted"/>
<gene>
    <name evidence="3" type="ORF">OV287_06420</name>
</gene>
<feature type="transmembrane region" description="Helical" evidence="2">
    <location>
        <begin position="129"/>
        <end position="147"/>
    </location>
</feature>
<feature type="region of interest" description="Disordered" evidence="1">
    <location>
        <begin position="172"/>
        <end position="211"/>
    </location>
</feature>
<organism evidence="3 4">
    <name type="scientific">Archangium lansingense</name>
    <dbReference type="NCBI Taxonomy" id="2995310"/>
    <lineage>
        <taxon>Bacteria</taxon>
        <taxon>Pseudomonadati</taxon>
        <taxon>Myxococcota</taxon>
        <taxon>Myxococcia</taxon>
        <taxon>Myxococcales</taxon>
        <taxon>Cystobacterineae</taxon>
        <taxon>Archangiaceae</taxon>
        <taxon>Archangium</taxon>
    </lineage>
</organism>
<evidence type="ECO:0000256" key="1">
    <source>
        <dbReference type="SAM" id="MobiDB-lite"/>
    </source>
</evidence>
<dbReference type="RefSeq" id="WP_267533095.1">
    <property type="nucleotide sequence ID" value="NZ_JAPNKA010000001.1"/>
</dbReference>
<keyword evidence="2" id="KW-1133">Transmembrane helix</keyword>
<comment type="caution">
    <text evidence="3">The sequence shown here is derived from an EMBL/GenBank/DDBJ whole genome shotgun (WGS) entry which is preliminary data.</text>
</comment>
<name>A0ABT3ZXJ0_9BACT</name>
<reference evidence="3 4" key="1">
    <citation type="submission" date="2022-11" db="EMBL/GenBank/DDBJ databases">
        <title>Minimal conservation of predation-associated metabolite biosynthetic gene clusters underscores biosynthetic potential of Myxococcota including descriptions for ten novel species: Archangium lansinium sp. nov., Myxococcus landrumus sp. nov., Nannocystis bai.</title>
        <authorList>
            <person name="Ahearne A."/>
            <person name="Stevens C."/>
            <person name="Phillips K."/>
        </authorList>
    </citation>
    <scope>NUCLEOTIDE SEQUENCE [LARGE SCALE GENOMIC DNA]</scope>
    <source>
        <strain evidence="3 4">MIWBW</strain>
    </source>
</reference>